<accession>A0A382FXW3</accession>
<organism evidence="1">
    <name type="scientific">marine metagenome</name>
    <dbReference type="NCBI Taxonomy" id="408172"/>
    <lineage>
        <taxon>unclassified sequences</taxon>
        <taxon>metagenomes</taxon>
        <taxon>ecological metagenomes</taxon>
    </lineage>
</organism>
<protein>
    <submittedName>
        <fullName evidence="1">Uncharacterized protein</fullName>
    </submittedName>
</protein>
<dbReference type="AlphaFoldDB" id="A0A382FXW3"/>
<gene>
    <name evidence="1" type="ORF">METZ01_LOCUS220078</name>
</gene>
<feature type="non-terminal residue" evidence="1">
    <location>
        <position position="27"/>
    </location>
</feature>
<name>A0A382FXW3_9ZZZZ</name>
<sequence length="27" mass="3200">MNNVGPMRFELMTFRLSVERSSQAELR</sequence>
<proteinExistence type="predicted"/>
<dbReference type="EMBL" id="UINC01052186">
    <property type="protein sequence ID" value="SVB67224.1"/>
    <property type="molecule type" value="Genomic_DNA"/>
</dbReference>
<reference evidence="1" key="1">
    <citation type="submission" date="2018-05" db="EMBL/GenBank/DDBJ databases">
        <authorList>
            <person name="Lanie J.A."/>
            <person name="Ng W.-L."/>
            <person name="Kazmierczak K.M."/>
            <person name="Andrzejewski T.M."/>
            <person name="Davidsen T.M."/>
            <person name="Wayne K.J."/>
            <person name="Tettelin H."/>
            <person name="Glass J.I."/>
            <person name="Rusch D."/>
            <person name="Podicherti R."/>
            <person name="Tsui H.-C.T."/>
            <person name="Winkler M.E."/>
        </authorList>
    </citation>
    <scope>NUCLEOTIDE SEQUENCE</scope>
</reference>
<evidence type="ECO:0000313" key="1">
    <source>
        <dbReference type="EMBL" id="SVB67224.1"/>
    </source>
</evidence>